<name>A0A8X6YVV9_9ARAC</name>
<evidence type="ECO:0000313" key="2">
    <source>
        <dbReference type="Proteomes" id="UP000886998"/>
    </source>
</evidence>
<dbReference type="Proteomes" id="UP000886998">
    <property type="component" value="Unassembled WGS sequence"/>
</dbReference>
<accession>A0A8X6YVV9</accession>
<gene>
    <name evidence="1" type="ORF">TNIN_237301</name>
</gene>
<dbReference type="AlphaFoldDB" id="A0A8X6YVV9"/>
<organism evidence="1 2">
    <name type="scientific">Trichonephila inaurata madagascariensis</name>
    <dbReference type="NCBI Taxonomy" id="2747483"/>
    <lineage>
        <taxon>Eukaryota</taxon>
        <taxon>Metazoa</taxon>
        <taxon>Ecdysozoa</taxon>
        <taxon>Arthropoda</taxon>
        <taxon>Chelicerata</taxon>
        <taxon>Arachnida</taxon>
        <taxon>Araneae</taxon>
        <taxon>Araneomorphae</taxon>
        <taxon>Entelegynae</taxon>
        <taxon>Araneoidea</taxon>
        <taxon>Nephilidae</taxon>
        <taxon>Trichonephila</taxon>
        <taxon>Trichonephila inaurata</taxon>
    </lineage>
</organism>
<sequence length="83" mass="9447">MSKKNRLSNVPRSPSMLANAIVLERYWPARNDPLFKEYPYPRMKTFSMVFYQFSASKIALSGLNFQNSAGVKKAVQQLLASSE</sequence>
<proteinExistence type="predicted"/>
<comment type="caution">
    <text evidence="1">The sequence shown here is derived from an EMBL/GenBank/DDBJ whole genome shotgun (WGS) entry which is preliminary data.</text>
</comment>
<keyword evidence="2" id="KW-1185">Reference proteome</keyword>
<protein>
    <submittedName>
        <fullName evidence="1">Uncharacterized protein</fullName>
    </submittedName>
</protein>
<reference evidence="1" key="1">
    <citation type="submission" date="2020-08" db="EMBL/GenBank/DDBJ databases">
        <title>Multicomponent nature underlies the extraordinary mechanical properties of spider dragline silk.</title>
        <authorList>
            <person name="Kono N."/>
            <person name="Nakamura H."/>
            <person name="Mori M."/>
            <person name="Yoshida Y."/>
            <person name="Ohtoshi R."/>
            <person name="Malay A.D."/>
            <person name="Moran D.A.P."/>
            <person name="Tomita M."/>
            <person name="Numata K."/>
            <person name="Arakawa K."/>
        </authorList>
    </citation>
    <scope>NUCLEOTIDE SEQUENCE</scope>
</reference>
<dbReference type="EMBL" id="BMAV01022089">
    <property type="protein sequence ID" value="GFY76694.1"/>
    <property type="molecule type" value="Genomic_DNA"/>
</dbReference>
<evidence type="ECO:0000313" key="1">
    <source>
        <dbReference type="EMBL" id="GFY76694.1"/>
    </source>
</evidence>